<dbReference type="InterPro" id="IPR006637">
    <property type="entry name" value="ChW"/>
</dbReference>
<reference evidence="4 5" key="1">
    <citation type="submission" date="2020-08" db="EMBL/GenBank/DDBJ databases">
        <title>Genome public.</title>
        <authorList>
            <person name="Liu C."/>
            <person name="Sun Q."/>
        </authorList>
    </citation>
    <scope>NUCLEOTIDE SEQUENCE [LARGE SCALE GENOMIC DNA]</scope>
    <source>
        <strain evidence="4 5">NSJ-13</strain>
    </source>
</reference>
<accession>A0ABR7GD48</accession>
<comment type="caution">
    <text evidence="4">The sequence shown here is derived from an EMBL/GenBank/DDBJ whole genome shotgun (WGS) entry which is preliminary data.</text>
</comment>
<dbReference type="SMART" id="SM00047">
    <property type="entry name" value="LYZ2"/>
    <property type="match status" value="1"/>
</dbReference>
<feature type="signal peptide" evidence="2">
    <location>
        <begin position="1"/>
        <end position="22"/>
    </location>
</feature>
<dbReference type="Pfam" id="PF01832">
    <property type="entry name" value="Glucosaminidase"/>
    <property type="match status" value="1"/>
</dbReference>
<gene>
    <name evidence="4" type="ORF">H8S40_14340</name>
</gene>
<feature type="region of interest" description="Disordered" evidence="1">
    <location>
        <begin position="40"/>
        <end position="69"/>
    </location>
</feature>
<dbReference type="Gene3D" id="2.30.30.40">
    <property type="entry name" value="SH3 Domains"/>
    <property type="match status" value="1"/>
</dbReference>
<organism evidence="4 5">
    <name type="scientific">Ruminococcus hominis</name>
    <dbReference type="NCBI Taxonomy" id="2763065"/>
    <lineage>
        <taxon>Bacteria</taxon>
        <taxon>Bacillati</taxon>
        <taxon>Bacillota</taxon>
        <taxon>Clostridia</taxon>
        <taxon>Eubacteriales</taxon>
        <taxon>Oscillospiraceae</taxon>
        <taxon>Ruminococcus</taxon>
    </lineage>
</organism>
<evidence type="ECO:0000256" key="1">
    <source>
        <dbReference type="SAM" id="MobiDB-lite"/>
    </source>
</evidence>
<keyword evidence="5" id="KW-1185">Reference proteome</keyword>
<proteinExistence type="predicted"/>
<sequence>MKHKRRISWMLSICMLILTVMASGIDVGAVDFDQESIQATEDSSLEKTENEATKETEDITGEFTNSGEPNTAEFEVREDETITSMDEEGNVSEAPDESGLLEIDLLSNDGKIVNFNTKGAVVTTYTEVGTGNAGYTCGAYGADAAYLGTENGKVKFLLSGVTGLVDANDVQVVSVNSASSVSYYAVSAGRLIHNITTNITQGNYITSLDNGPAPSYLSEGVQYYSYDGHYFYTRDRFSNMLDDYKAGVRTNSINSSSPYYNYYQYLPLRSKTVYSAAQLNEIINSKAAGYKMSNTGDMFKNYQNTYGVNALIAVGIAANESAWGKSSIAQEKNNLFGLNAVDAAPGQSANAYESIDACIKTFTETYMSKRYLNPKNWVYSGGYLGNKGSGMNVRYASDPYWGEKNANVAWMIDKIYGNKDSNRYTIGIKDVIGNEHTDLNVRTEANGSSTVIHTTKNYSNQAFIILDSSQGNFYKVQSDAALTTNRTTVSDAGNYDFSSMYAYVSSGYVKNVLTGSGNSGGSGESGGNENKPDNSLGSGAIAVPTELAGAIEYSAHVREIGWMDCAKNGQMMGTTGKNLPMEAMKINISGVANLGVEYQVHAQDIGWMDSVSNGEVGGTVGQAKNLEAIKLKLTGDAASNYDLYYRVHVTNIGWMDWAKNGELAGTQGYNYALQAVQIALLPKGSAAPGGTETPYQINTVKIGYSAHVQDVGWQNEVLGSKIAGTTGQNKKIEAMILNVKSNLLGVKYRSYLQDTGWQNYHKDGEIAGTTGQNRRMEAIEIELTGNQKDNYDIYYRVHVQDLGWLGWAKNGETAGTMNYALKVEAIQMLIVPKGTPTIENEQSSFKKKSTNIEYSTHVQDIGWQDAVQNGELAGTTGQNKQVEAIRINLQYPEYSGEIKYKSHIQDIGWQNYVSNGAISGTVGRNKEMEAICIELTGEMAEKYDVYYQVHSSEFGWLGWAKNGEKAGSEGYARQVEAIRIQLVEKGGKAPEDIGKAFYKK</sequence>
<evidence type="ECO:0000256" key="2">
    <source>
        <dbReference type="SAM" id="SignalP"/>
    </source>
</evidence>
<dbReference type="Proteomes" id="UP000631576">
    <property type="component" value="Unassembled WGS sequence"/>
</dbReference>
<dbReference type="Gene3D" id="1.10.530.10">
    <property type="match status" value="1"/>
</dbReference>
<feature type="domain" description="Mannosyl-glycoprotein endo-beta-N-acetylglucosamidase-like" evidence="3">
    <location>
        <begin position="278"/>
        <end position="420"/>
    </location>
</feature>
<evidence type="ECO:0000259" key="3">
    <source>
        <dbReference type="SMART" id="SM00047"/>
    </source>
</evidence>
<feature type="chain" id="PRO_5046227238" evidence="2">
    <location>
        <begin position="23"/>
        <end position="1000"/>
    </location>
</feature>
<protein>
    <submittedName>
        <fullName evidence="4">Glucosaminidase domain-containing protein</fullName>
    </submittedName>
</protein>
<dbReference type="SMART" id="SM00728">
    <property type="entry name" value="ChW"/>
    <property type="match status" value="9"/>
</dbReference>
<dbReference type="RefSeq" id="WP_186865476.1">
    <property type="nucleotide sequence ID" value="NZ_JACOPE010000001.1"/>
</dbReference>
<feature type="compositionally biased region" description="Basic and acidic residues" evidence="1">
    <location>
        <begin position="44"/>
        <end position="57"/>
    </location>
</feature>
<feature type="region of interest" description="Disordered" evidence="1">
    <location>
        <begin position="518"/>
        <end position="539"/>
    </location>
</feature>
<dbReference type="EMBL" id="JACOPE010000001">
    <property type="protein sequence ID" value="MBC5684696.1"/>
    <property type="molecule type" value="Genomic_DNA"/>
</dbReference>
<evidence type="ECO:0000313" key="4">
    <source>
        <dbReference type="EMBL" id="MBC5684696.1"/>
    </source>
</evidence>
<keyword evidence="2" id="KW-0732">Signal</keyword>
<dbReference type="Pfam" id="PF07538">
    <property type="entry name" value="ChW"/>
    <property type="match status" value="9"/>
</dbReference>
<dbReference type="InterPro" id="IPR002901">
    <property type="entry name" value="MGlyc_endo_b_GlcNAc-like_dom"/>
</dbReference>
<name>A0ABR7GD48_9FIRM</name>
<evidence type="ECO:0000313" key="5">
    <source>
        <dbReference type="Proteomes" id="UP000631576"/>
    </source>
</evidence>